<keyword evidence="3" id="KW-1185">Reference proteome</keyword>
<proteinExistence type="predicted"/>
<evidence type="ECO:0000256" key="1">
    <source>
        <dbReference type="SAM" id="MobiDB-lite"/>
    </source>
</evidence>
<organism evidence="2 3">
    <name type="scientific">Salvia divinorum</name>
    <name type="common">Maria pastora</name>
    <name type="synonym">Diviner's sage</name>
    <dbReference type="NCBI Taxonomy" id="28513"/>
    <lineage>
        <taxon>Eukaryota</taxon>
        <taxon>Viridiplantae</taxon>
        <taxon>Streptophyta</taxon>
        <taxon>Embryophyta</taxon>
        <taxon>Tracheophyta</taxon>
        <taxon>Spermatophyta</taxon>
        <taxon>Magnoliopsida</taxon>
        <taxon>eudicotyledons</taxon>
        <taxon>Gunneridae</taxon>
        <taxon>Pentapetalae</taxon>
        <taxon>asterids</taxon>
        <taxon>lamiids</taxon>
        <taxon>Lamiales</taxon>
        <taxon>Lamiaceae</taxon>
        <taxon>Nepetoideae</taxon>
        <taxon>Mentheae</taxon>
        <taxon>Salviinae</taxon>
        <taxon>Salvia</taxon>
        <taxon>Salvia subgen. Calosphace</taxon>
    </lineage>
</organism>
<comment type="caution">
    <text evidence="2">The sequence shown here is derived from an EMBL/GenBank/DDBJ whole genome shotgun (WGS) entry which is preliminary data.</text>
</comment>
<reference evidence="2 3" key="1">
    <citation type="submission" date="2024-06" db="EMBL/GenBank/DDBJ databases">
        <title>A chromosome level genome sequence of Diviner's sage (Salvia divinorum).</title>
        <authorList>
            <person name="Ford S.A."/>
            <person name="Ro D.-K."/>
            <person name="Ness R.W."/>
            <person name="Phillips M.A."/>
        </authorList>
    </citation>
    <scope>NUCLEOTIDE SEQUENCE [LARGE SCALE GENOMIC DNA]</scope>
    <source>
        <strain evidence="2">SAF-2024a</strain>
        <tissue evidence="2">Leaf</tissue>
    </source>
</reference>
<feature type="region of interest" description="Disordered" evidence="1">
    <location>
        <begin position="187"/>
        <end position="239"/>
    </location>
</feature>
<dbReference type="Proteomes" id="UP001567538">
    <property type="component" value="Unassembled WGS sequence"/>
</dbReference>
<protein>
    <submittedName>
        <fullName evidence="2">Uncharacterized protein</fullName>
    </submittedName>
</protein>
<gene>
    <name evidence="2" type="ORF">AAHA92_03536</name>
</gene>
<dbReference type="EMBL" id="JBEAFC010000002">
    <property type="protein sequence ID" value="KAL1568134.1"/>
    <property type="molecule type" value="Genomic_DNA"/>
</dbReference>
<name>A0ABD1IK33_SALDI</name>
<sequence>MARESDPQHFGVTLRTDEERQRWNKLAGLNVQPSRYPDWQTVQDLGIRDNFEELCTMGKAKRVGSEVVDSISFRLRNGPLSLSIADFNSVFSFYGEGVGIIEEPESLALSFDIDLDGYVSDLGPTKINYDVLKQSKFINADTRNQGYILQKAGDHFPFPDPQNTCVRWWTFKANWLMNEEVHNNITRSNPPDWTNPQFHPHVPHDMPESQVPELEHRPLQPPGDGEAEASNGRRRKRQVALEKEVASLNQRLIDLHATGLRSTKQSLGCLQRDRQNGLEWRQRMEHMMTSMFNSWHPHHPRPPPQ</sequence>
<evidence type="ECO:0000313" key="2">
    <source>
        <dbReference type="EMBL" id="KAL1568134.1"/>
    </source>
</evidence>
<feature type="compositionally biased region" description="Basic and acidic residues" evidence="1">
    <location>
        <begin position="202"/>
        <end position="218"/>
    </location>
</feature>
<dbReference type="AlphaFoldDB" id="A0ABD1IK33"/>
<feature type="compositionally biased region" description="Polar residues" evidence="1">
    <location>
        <begin position="187"/>
        <end position="197"/>
    </location>
</feature>
<evidence type="ECO:0000313" key="3">
    <source>
        <dbReference type="Proteomes" id="UP001567538"/>
    </source>
</evidence>
<accession>A0ABD1IK33</accession>